<gene>
    <name evidence="2" type="ORF">DFQ02_103141</name>
</gene>
<keyword evidence="1" id="KW-1133">Transmembrane helix</keyword>
<reference evidence="2 3" key="1">
    <citation type="submission" date="2018-07" db="EMBL/GenBank/DDBJ databases">
        <title>Genomic Encyclopedia of Type Strains, Phase III (KMG-III): the genomes of soil and plant-associated and newly described type strains.</title>
        <authorList>
            <person name="Whitman W."/>
        </authorList>
    </citation>
    <scope>NUCLEOTIDE SEQUENCE [LARGE SCALE GENOMIC DNA]</scope>
    <source>
        <strain evidence="2 3">CECT 8487</strain>
    </source>
</reference>
<feature type="transmembrane region" description="Helical" evidence="1">
    <location>
        <begin position="142"/>
        <end position="159"/>
    </location>
</feature>
<keyword evidence="3" id="KW-1185">Reference proteome</keyword>
<evidence type="ECO:0000313" key="2">
    <source>
        <dbReference type="EMBL" id="RED48811.1"/>
    </source>
</evidence>
<evidence type="ECO:0000256" key="1">
    <source>
        <dbReference type="SAM" id="Phobius"/>
    </source>
</evidence>
<dbReference type="EMBL" id="QRDX01000003">
    <property type="protein sequence ID" value="RED48811.1"/>
    <property type="molecule type" value="Genomic_DNA"/>
</dbReference>
<dbReference type="Proteomes" id="UP000256629">
    <property type="component" value="Unassembled WGS sequence"/>
</dbReference>
<keyword evidence="1" id="KW-0472">Membrane</keyword>
<feature type="transmembrane region" description="Helical" evidence="1">
    <location>
        <begin position="20"/>
        <end position="41"/>
    </location>
</feature>
<dbReference type="AlphaFoldDB" id="A0A3D9HHT3"/>
<evidence type="ECO:0000313" key="3">
    <source>
        <dbReference type="Proteomes" id="UP000256629"/>
    </source>
</evidence>
<sequence length="169" mass="19688">MALEVHSGENNQSGFPISFFGLFPVIMLLYVFFHFGWFWSISIGLQEYIPTDVKMKVKKFKILFWIPVIYIALLVVFMGLSYIGVQYNDSASKATISGALIAMILIVPLHLFSMFCIFYCLYFTAKTYKTVQLQREVNFGDFAGEFFLFWFYFVGIWIVQPKINKLLNK</sequence>
<feature type="transmembrane region" description="Helical" evidence="1">
    <location>
        <begin position="96"/>
        <end position="121"/>
    </location>
</feature>
<comment type="caution">
    <text evidence="2">The sequence shown here is derived from an EMBL/GenBank/DDBJ whole genome shotgun (WGS) entry which is preliminary data.</text>
</comment>
<organism evidence="2 3">
    <name type="scientific">Seonamhaeicola aphaedonensis</name>
    <dbReference type="NCBI Taxonomy" id="1461338"/>
    <lineage>
        <taxon>Bacteria</taxon>
        <taxon>Pseudomonadati</taxon>
        <taxon>Bacteroidota</taxon>
        <taxon>Flavobacteriia</taxon>
        <taxon>Flavobacteriales</taxon>
        <taxon>Flavobacteriaceae</taxon>
    </lineage>
</organism>
<name>A0A3D9HHT3_9FLAO</name>
<protein>
    <submittedName>
        <fullName evidence="2">Uncharacterized protein</fullName>
    </submittedName>
</protein>
<accession>A0A3D9HHT3</accession>
<feature type="transmembrane region" description="Helical" evidence="1">
    <location>
        <begin position="62"/>
        <end position="84"/>
    </location>
</feature>
<keyword evidence="1" id="KW-0812">Transmembrane</keyword>
<proteinExistence type="predicted"/>